<evidence type="ECO:0000313" key="2">
    <source>
        <dbReference type="EMBL" id="CAG2235060.1"/>
    </source>
</evidence>
<gene>
    <name evidence="2" type="ORF">MEDL_47652</name>
</gene>
<proteinExistence type="predicted"/>
<reference evidence="2" key="1">
    <citation type="submission" date="2021-03" db="EMBL/GenBank/DDBJ databases">
        <authorList>
            <person name="Bekaert M."/>
        </authorList>
    </citation>
    <scope>NUCLEOTIDE SEQUENCE</scope>
</reference>
<sequence>MATAGSTGNNTGEIMTNYARLGHAAQHELPNLLRELLVIKEPPHLLDGHVHANKYLLRNLRSHEWAIIKSVQTHLYNNVDVPLMYKIIRNLNLVPRPTRGWDSQIDPMASEITIGDDIERIRRSRNEIVHRGNTKVDNLEFANYFLIFKGIAHKCVLDCTTPATTHQSLGML</sequence>
<protein>
    <recommendedName>
        <fullName evidence="1">DZIP3-like HEPN domain-containing protein</fullName>
    </recommendedName>
</protein>
<dbReference type="Proteomes" id="UP000683360">
    <property type="component" value="Unassembled WGS sequence"/>
</dbReference>
<evidence type="ECO:0000313" key="3">
    <source>
        <dbReference type="Proteomes" id="UP000683360"/>
    </source>
</evidence>
<accession>A0A8S3TMV8</accession>
<comment type="caution">
    <text evidence="2">The sequence shown here is derived from an EMBL/GenBank/DDBJ whole genome shotgun (WGS) entry which is preliminary data.</text>
</comment>
<dbReference type="AlphaFoldDB" id="A0A8S3TMV8"/>
<keyword evidence="3" id="KW-1185">Reference proteome</keyword>
<name>A0A8S3TMV8_MYTED</name>
<dbReference type="Pfam" id="PF18738">
    <property type="entry name" value="HEPN_DZIP3"/>
    <property type="match status" value="1"/>
</dbReference>
<dbReference type="OrthoDB" id="6117882at2759"/>
<evidence type="ECO:0000259" key="1">
    <source>
        <dbReference type="Pfam" id="PF18738"/>
    </source>
</evidence>
<organism evidence="2 3">
    <name type="scientific">Mytilus edulis</name>
    <name type="common">Blue mussel</name>
    <dbReference type="NCBI Taxonomy" id="6550"/>
    <lineage>
        <taxon>Eukaryota</taxon>
        <taxon>Metazoa</taxon>
        <taxon>Spiralia</taxon>
        <taxon>Lophotrochozoa</taxon>
        <taxon>Mollusca</taxon>
        <taxon>Bivalvia</taxon>
        <taxon>Autobranchia</taxon>
        <taxon>Pteriomorphia</taxon>
        <taxon>Mytilida</taxon>
        <taxon>Mytiloidea</taxon>
        <taxon>Mytilidae</taxon>
        <taxon>Mytilinae</taxon>
        <taxon>Mytilus</taxon>
    </lineage>
</organism>
<dbReference type="EMBL" id="CAJPWZ010002302">
    <property type="protein sequence ID" value="CAG2235060.1"/>
    <property type="molecule type" value="Genomic_DNA"/>
</dbReference>
<dbReference type="InterPro" id="IPR041249">
    <property type="entry name" value="HEPN_DZIP3"/>
</dbReference>
<feature type="domain" description="DZIP3-like HEPN" evidence="1">
    <location>
        <begin position="57"/>
        <end position="145"/>
    </location>
</feature>